<keyword evidence="2" id="KW-0175">Coiled coil</keyword>
<dbReference type="PANTHER" id="PTHR11046:SF29">
    <property type="match status" value="1"/>
</dbReference>
<protein>
    <submittedName>
        <fullName evidence="4 5">Uncharacterized protein LOC101863077</fullName>
    </submittedName>
</protein>
<keyword evidence="1" id="KW-0378">Hydrolase</keyword>
<dbReference type="PANTHER" id="PTHR11046">
    <property type="entry name" value="OLIGORIBONUCLEASE, MITOCHONDRIAL"/>
    <property type="match status" value="1"/>
</dbReference>
<evidence type="ECO:0000256" key="2">
    <source>
        <dbReference type="SAM" id="Coils"/>
    </source>
</evidence>
<evidence type="ECO:0000313" key="4">
    <source>
        <dbReference type="RefSeq" id="XP_012946168.1"/>
    </source>
</evidence>
<evidence type="ECO:0000313" key="5">
    <source>
        <dbReference type="RefSeq" id="XP_012946169.1"/>
    </source>
</evidence>
<sequence>MIQSKGIKVSDVQNGLAASRQMEEELKQSQKLICSLKKDLEEKCKCLDDIKKSFKECEALVQKLKKQIKSEQNMKSFYKNIKSQLSDALETAEAILEDEGKKEGGYHVPVQLKNEGNKNNTYSDAVRVTYMALQGEAYVAASKCSTVVKIIAKHLFDTELSQKDLPCKQSALNMSNEGNFLSRSQVVEEIRANEHFTFATDETSRQKRRYLERHIVLSNSGMMSLGFQEVASETADTLLEKSICLINELCDVYCSQNETVLRDSLFKEILSKMKCLMSDRASVMKLFDKKLANYKKEVLGTDCSTHFLFCNAHFLLGVSLTAEEVLKEISKEFANSDIKLGRDASDRFSRLANSTETPALRVVRAAADVFGPRGDEKNGCRNEWLVCLESIKIKSKFTSYRNNRFNNVFDNSSALLFHREHIIDFLTKSVSHENLKLLSILEDIKDDNIMAMVSALDKFNTLFTSPYWSLLNSKVSYGEFPPYVKLMEEFLTTKPSTSVFPDFVSPDSHPISSICHESRETFKNVYNRLHSNTLDVLKRQVSDFIGDGVFAGELDEDVKSILMTAPLSNLTGERLFGDLDYDISERRNASLHLRSSFNMWKHNGTGKWLLHKKKQEAIYLLTLERKYGPKLKKRSRDQEREVRRVIMERLRENERKKEAKEVKEREKHLSVVNAVIGLGGVCVTKDDVDRMLQEGGNRVEMLKSQIRYRKIVMQEKQLSLVGGYAQL</sequence>
<keyword evidence="3" id="KW-1185">Reference proteome</keyword>
<evidence type="ECO:0000256" key="1">
    <source>
        <dbReference type="ARBA" id="ARBA00022722"/>
    </source>
</evidence>
<dbReference type="GeneID" id="101863077"/>
<organism evidence="3 5">
    <name type="scientific">Aplysia californica</name>
    <name type="common">California sea hare</name>
    <dbReference type="NCBI Taxonomy" id="6500"/>
    <lineage>
        <taxon>Eukaryota</taxon>
        <taxon>Metazoa</taxon>
        <taxon>Spiralia</taxon>
        <taxon>Lophotrochozoa</taxon>
        <taxon>Mollusca</taxon>
        <taxon>Gastropoda</taxon>
        <taxon>Heterobranchia</taxon>
        <taxon>Euthyneura</taxon>
        <taxon>Tectipleura</taxon>
        <taxon>Aplysiida</taxon>
        <taxon>Aplysioidea</taxon>
        <taxon>Aplysiidae</taxon>
        <taxon>Aplysia</taxon>
    </lineage>
</organism>
<dbReference type="InterPro" id="IPR022894">
    <property type="entry name" value="Oligoribonuclease"/>
</dbReference>
<dbReference type="Proteomes" id="UP000694888">
    <property type="component" value="Unplaced"/>
</dbReference>
<accession>A0ABM1AEJ3</accession>
<proteinExistence type="predicted"/>
<dbReference type="RefSeq" id="XP_012946169.1">
    <property type="nucleotide sequence ID" value="XM_013090715.2"/>
</dbReference>
<dbReference type="RefSeq" id="XP_012946168.1">
    <property type="nucleotide sequence ID" value="XM_013090714.2"/>
</dbReference>
<keyword evidence="1" id="KW-0540">Nuclease</keyword>
<reference evidence="4 5" key="1">
    <citation type="submission" date="2025-05" db="UniProtKB">
        <authorList>
            <consortium name="RefSeq"/>
        </authorList>
    </citation>
    <scope>IDENTIFICATION</scope>
</reference>
<evidence type="ECO:0000313" key="3">
    <source>
        <dbReference type="Proteomes" id="UP000694888"/>
    </source>
</evidence>
<feature type="coiled-coil region" evidence="2">
    <location>
        <begin position="47"/>
        <end position="74"/>
    </location>
</feature>
<gene>
    <name evidence="4 5" type="primary">LOC101863077</name>
</gene>
<name>A0ABM1AEJ3_APLCA</name>